<dbReference type="Ensembl" id="ENSACDT00005015077.1">
    <property type="protein sequence ID" value="ENSACDP00005012510.1"/>
    <property type="gene ID" value="ENSACDG00005009201.1"/>
</dbReference>
<dbReference type="Gene3D" id="1.20.5.900">
    <property type="entry name" value="transmembrane domain of human cd4"/>
    <property type="match status" value="1"/>
</dbReference>
<keyword evidence="1" id="KW-0812">Transmembrane</keyword>
<proteinExistence type="predicted"/>
<dbReference type="PANTHER" id="PTHR11422:SF0">
    <property type="entry name" value="T-CELL SURFACE GLYCOPROTEIN CD4"/>
    <property type="match status" value="1"/>
</dbReference>
<dbReference type="Pfam" id="PF07686">
    <property type="entry name" value="V-set"/>
    <property type="match status" value="1"/>
</dbReference>
<dbReference type="Proteomes" id="UP000694521">
    <property type="component" value="Unplaced"/>
</dbReference>
<dbReference type="InterPro" id="IPR021963">
    <property type="entry name" value="Tcell_CD4_Cterm"/>
</dbReference>
<dbReference type="InterPro" id="IPR003599">
    <property type="entry name" value="Ig_sub"/>
</dbReference>
<dbReference type="Gene3D" id="2.60.40.10">
    <property type="entry name" value="Immunoglobulins"/>
    <property type="match status" value="4"/>
</dbReference>
<reference evidence="3" key="2">
    <citation type="submission" date="2025-09" db="UniProtKB">
        <authorList>
            <consortium name="Ensembl"/>
        </authorList>
    </citation>
    <scope>IDENTIFICATION</scope>
</reference>
<feature type="domain" description="Ig-like" evidence="2">
    <location>
        <begin position="78"/>
        <end position="160"/>
    </location>
</feature>
<evidence type="ECO:0000256" key="1">
    <source>
        <dbReference type="SAM" id="Phobius"/>
    </source>
</evidence>
<evidence type="ECO:0000313" key="3">
    <source>
        <dbReference type="Ensembl" id="ENSACDP00005012510.1"/>
    </source>
</evidence>
<dbReference type="AlphaFoldDB" id="A0A8B9IJN3"/>
<dbReference type="InterPro" id="IPR013783">
    <property type="entry name" value="Ig-like_fold"/>
</dbReference>
<dbReference type="InterPro" id="IPR003598">
    <property type="entry name" value="Ig_sub2"/>
</dbReference>
<feature type="transmembrane region" description="Helical" evidence="1">
    <location>
        <begin position="462"/>
        <end position="492"/>
    </location>
</feature>
<name>A0A8B9IJN3_ANSCY</name>
<evidence type="ECO:0000313" key="4">
    <source>
        <dbReference type="Proteomes" id="UP000694521"/>
    </source>
</evidence>
<dbReference type="SMART" id="SM00408">
    <property type="entry name" value="IGc2"/>
    <property type="match status" value="1"/>
</dbReference>
<keyword evidence="1" id="KW-0472">Membrane</keyword>
<evidence type="ECO:0000259" key="2">
    <source>
        <dbReference type="PROSITE" id="PS50835"/>
    </source>
</evidence>
<reference evidence="3" key="1">
    <citation type="submission" date="2025-08" db="UniProtKB">
        <authorList>
            <consortium name="Ensembl"/>
        </authorList>
    </citation>
    <scope>IDENTIFICATION</scope>
</reference>
<protein>
    <recommendedName>
        <fullName evidence="2">Ig-like domain-containing protein</fullName>
    </recommendedName>
</protein>
<accession>A0A8B9IJN3</accession>
<sequence>MGPPMASSSDVVPLSSSARGRLGNGGQLSFTGHWRPSCSCVRSFTAGDKHKETETHRQRGRKRGLTHIMAHQQQIGVEGKEVILNCKRHDKDVIWKYKYDAVSPATIIQLSTGKVFKGRTPMSDRSEINQNSKHLKVSNLRISDAGTYICECGSDSNSISLHVVKLTISSNGHFLPDDDLELTLMHNSHNPQPRFSITLFNSHNSIVTPDILQNEAPQKYVLKLKQLKTTDSGTWMCNMHSDSPSISQNISFNVKVLGFENTHLERMYAAADSTVTLSWHLNFQKIGWKKFFTGQLNWTQSKAVTLLDFNATADGQLRETKKSSQTLFEIPEMQRDSTVKVKLPKIQLRHSGEYTCQLLYNRRYIQSKTELVVMQVSANPPGPLPKGAEMTLLCRVSSSIPSNIHLLWERVNGTQTDIKKSKQSETEVEVKVTAAGMWNCHLMEDNNMKLSLNYTVEEAPVWISYTVIGVIIGAGVLMFVLVCLGIMFGMSWQRRRQRAKRMARARQHLLEKKTCQCQHRMNK</sequence>
<dbReference type="PROSITE" id="PS50835">
    <property type="entry name" value="IG_LIKE"/>
    <property type="match status" value="2"/>
</dbReference>
<feature type="domain" description="Ig-like" evidence="2">
    <location>
        <begin position="369"/>
        <end position="451"/>
    </location>
</feature>
<dbReference type="SMART" id="SM00409">
    <property type="entry name" value="IG"/>
    <property type="match status" value="3"/>
</dbReference>
<keyword evidence="4" id="KW-1185">Reference proteome</keyword>
<organism evidence="3 4">
    <name type="scientific">Anser cygnoides</name>
    <name type="common">Swan goose</name>
    <dbReference type="NCBI Taxonomy" id="8845"/>
    <lineage>
        <taxon>Eukaryota</taxon>
        <taxon>Metazoa</taxon>
        <taxon>Chordata</taxon>
        <taxon>Craniata</taxon>
        <taxon>Vertebrata</taxon>
        <taxon>Euteleostomi</taxon>
        <taxon>Archelosauria</taxon>
        <taxon>Archosauria</taxon>
        <taxon>Dinosauria</taxon>
        <taxon>Saurischia</taxon>
        <taxon>Theropoda</taxon>
        <taxon>Coelurosauria</taxon>
        <taxon>Aves</taxon>
        <taxon>Neognathae</taxon>
        <taxon>Galloanserae</taxon>
        <taxon>Anseriformes</taxon>
        <taxon>Anatidae</taxon>
        <taxon>Anserinae</taxon>
        <taxon>Anser</taxon>
    </lineage>
</organism>
<dbReference type="InterPro" id="IPR036179">
    <property type="entry name" value="Ig-like_dom_sf"/>
</dbReference>
<dbReference type="InterPro" id="IPR013106">
    <property type="entry name" value="Ig_V-set"/>
</dbReference>
<dbReference type="SUPFAM" id="SSF48726">
    <property type="entry name" value="Immunoglobulin"/>
    <property type="match status" value="3"/>
</dbReference>
<dbReference type="InterPro" id="IPR007110">
    <property type="entry name" value="Ig-like_dom"/>
</dbReference>
<dbReference type="PANTHER" id="PTHR11422">
    <property type="entry name" value="T-CELL SURFACE GLYCOPROTEIN CD4"/>
    <property type="match status" value="1"/>
</dbReference>
<keyword evidence="1" id="KW-1133">Transmembrane helix</keyword>
<dbReference type="Pfam" id="PF12104">
    <property type="entry name" value="Tcell_CD4_C"/>
    <property type="match status" value="1"/>
</dbReference>